<keyword evidence="8" id="KW-0408">Iron</keyword>
<dbReference type="eggNOG" id="COG1120">
    <property type="taxonomic scope" value="Bacteria"/>
</dbReference>
<evidence type="ECO:0000256" key="3">
    <source>
        <dbReference type="ARBA" id="ARBA00022448"/>
    </source>
</evidence>
<dbReference type="InterPro" id="IPR003439">
    <property type="entry name" value="ABC_transporter-like_ATP-bd"/>
</dbReference>
<dbReference type="PATRIC" id="fig|1247726.3.peg.1411"/>
<dbReference type="Pfam" id="PF00005">
    <property type="entry name" value="ABC_tran"/>
    <property type="match status" value="1"/>
</dbReference>
<sequence length="279" mass="30558">MKPDPSTEQTESLRSPLCARDLSSGYGAKNIVQSANVEFKENTLTVLLGPNGSGKSTLLSTLARLLRPSTGSVLLHGQDIHKLPTKEIASQLGILPQAPVLPESMTVLDLVSFGRHPHLGILRRWSEADSDAVEHAMRLTGTLDFANRSVDSLSGGQRQRCWIAMALAQETGVILLDEPTTFLDLKYQVEVMELLQTLVREHNRTIIAVLHDLNLTLSYADRLVLMKDGQILANLADPGSCTSALVQEVFDLRVIDIPNPMPGGRPVFMPWRDHPGQSS</sequence>
<evidence type="ECO:0000256" key="6">
    <source>
        <dbReference type="ARBA" id="ARBA00022741"/>
    </source>
</evidence>
<dbReference type="AlphaFoldDB" id="W0PD88"/>
<accession>W0PD88</accession>
<evidence type="ECO:0000256" key="8">
    <source>
        <dbReference type="ARBA" id="ARBA00023004"/>
    </source>
</evidence>
<dbReference type="RefSeq" id="WP_025372010.1">
    <property type="nucleotide sequence ID" value="NZ_CP003915.1"/>
</dbReference>
<name>W0PD88_ADVMD</name>
<evidence type="ECO:0000313" key="13">
    <source>
        <dbReference type="Proteomes" id="UP000019095"/>
    </source>
</evidence>
<dbReference type="Proteomes" id="UP000019095">
    <property type="component" value="Chromosome"/>
</dbReference>
<dbReference type="InterPro" id="IPR003593">
    <property type="entry name" value="AAA+_ATPase"/>
</dbReference>
<keyword evidence="5" id="KW-0410">Iron transport</keyword>
<dbReference type="InterPro" id="IPR027417">
    <property type="entry name" value="P-loop_NTPase"/>
</dbReference>
<evidence type="ECO:0000256" key="9">
    <source>
        <dbReference type="ARBA" id="ARBA00023065"/>
    </source>
</evidence>
<evidence type="ECO:0000256" key="1">
    <source>
        <dbReference type="ARBA" id="ARBA00004202"/>
    </source>
</evidence>
<gene>
    <name evidence="12" type="ORF">MIM_c12860</name>
</gene>
<evidence type="ECO:0000256" key="5">
    <source>
        <dbReference type="ARBA" id="ARBA00022496"/>
    </source>
</evidence>
<dbReference type="CDD" id="cd03214">
    <property type="entry name" value="ABC_Iron-Siderophores_B12_Hemin"/>
    <property type="match status" value="1"/>
</dbReference>
<evidence type="ECO:0000259" key="11">
    <source>
        <dbReference type="PROSITE" id="PS50893"/>
    </source>
</evidence>
<dbReference type="Gene3D" id="3.40.50.300">
    <property type="entry name" value="P-loop containing nucleotide triphosphate hydrolases"/>
    <property type="match status" value="1"/>
</dbReference>
<dbReference type="HOGENOM" id="CLU_000604_1_11_4"/>
<keyword evidence="4" id="KW-1003">Cell membrane</keyword>
<comment type="subcellular location">
    <subcellularLocation>
        <location evidence="1">Cell membrane</location>
        <topology evidence="1">Peripheral membrane protein</topology>
    </subcellularLocation>
</comment>
<dbReference type="InterPro" id="IPR051535">
    <property type="entry name" value="Siderophore_ABC-ATPase"/>
</dbReference>
<dbReference type="FunFam" id="3.40.50.300:FF:000134">
    <property type="entry name" value="Iron-enterobactin ABC transporter ATP-binding protein"/>
    <property type="match status" value="1"/>
</dbReference>
<dbReference type="PANTHER" id="PTHR42771">
    <property type="entry name" value="IRON(3+)-HYDROXAMATE IMPORT ATP-BINDING PROTEIN FHUC"/>
    <property type="match status" value="1"/>
</dbReference>
<keyword evidence="3" id="KW-0813">Transport</keyword>
<protein>
    <submittedName>
        <fullName evidence="12">Putative iron ABC transporter ATP-binding protein</fullName>
    </submittedName>
</protein>
<evidence type="ECO:0000256" key="2">
    <source>
        <dbReference type="ARBA" id="ARBA00005417"/>
    </source>
</evidence>
<keyword evidence="13" id="KW-1185">Reference proteome</keyword>
<dbReference type="OrthoDB" id="5296765at2"/>
<evidence type="ECO:0000256" key="4">
    <source>
        <dbReference type="ARBA" id="ARBA00022475"/>
    </source>
</evidence>
<dbReference type="PROSITE" id="PS50893">
    <property type="entry name" value="ABC_TRANSPORTER_2"/>
    <property type="match status" value="1"/>
</dbReference>
<proteinExistence type="inferred from homology"/>
<dbReference type="SMART" id="SM00382">
    <property type="entry name" value="AAA"/>
    <property type="match status" value="1"/>
</dbReference>
<comment type="similarity">
    <text evidence="2">Belongs to the ABC transporter superfamily.</text>
</comment>
<keyword evidence="7 12" id="KW-0067">ATP-binding</keyword>
<evidence type="ECO:0000256" key="10">
    <source>
        <dbReference type="ARBA" id="ARBA00023136"/>
    </source>
</evidence>
<evidence type="ECO:0000256" key="7">
    <source>
        <dbReference type="ARBA" id="ARBA00022840"/>
    </source>
</evidence>
<feature type="domain" description="ABC transporter" evidence="11">
    <location>
        <begin position="17"/>
        <end position="253"/>
    </location>
</feature>
<dbReference type="SUPFAM" id="SSF52540">
    <property type="entry name" value="P-loop containing nucleoside triphosphate hydrolases"/>
    <property type="match status" value="1"/>
</dbReference>
<keyword evidence="6" id="KW-0547">Nucleotide-binding</keyword>
<dbReference type="KEGG" id="amim:MIM_c12860"/>
<dbReference type="EMBL" id="CP003915">
    <property type="protein sequence ID" value="AHG63380.1"/>
    <property type="molecule type" value="Genomic_DNA"/>
</dbReference>
<dbReference type="GO" id="GO:0005524">
    <property type="term" value="F:ATP binding"/>
    <property type="evidence" value="ECO:0007669"/>
    <property type="project" value="UniProtKB-KW"/>
</dbReference>
<keyword evidence="9" id="KW-0406">Ion transport</keyword>
<organism evidence="12 13">
    <name type="scientific">Advenella mimigardefordensis (strain DSM 17166 / LMG 22922 / DPN7)</name>
    <dbReference type="NCBI Taxonomy" id="1247726"/>
    <lineage>
        <taxon>Bacteria</taxon>
        <taxon>Pseudomonadati</taxon>
        <taxon>Pseudomonadota</taxon>
        <taxon>Betaproteobacteria</taxon>
        <taxon>Burkholderiales</taxon>
        <taxon>Alcaligenaceae</taxon>
    </lineage>
</organism>
<dbReference type="PANTHER" id="PTHR42771:SF2">
    <property type="entry name" value="IRON(3+)-HYDROXAMATE IMPORT ATP-BINDING PROTEIN FHUC"/>
    <property type="match status" value="1"/>
</dbReference>
<evidence type="ECO:0000313" key="12">
    <source>
        <dbReference type="EMBL" id="AHG63380.1"/>
    </source>
</evidence>
<dbReference type="GO" id="GO:0006826">
    <property type="term" value="P:iron ion transport"/>
    <property type="evidence" value="ECO:0007669"/>
    <property type="project" value="UniProtKB-KW"/>
</dbReference>
<dbReference type="GO" id="GO:0005886">
    <property type="term" value="C:plasma membrane"/>
    <property type="evidence" value="ECO:0007669"/>
    <property type="project" value="UniProtKB-SubCell"/>
</dbReference>
<dbReference type="STRING" id="1247726.MIM_c12860"/>
<dbReference type="GO" id="GO:0016887">
    <property type="term" value="F:ATP hydrolysis activity"/>
    <property type="evidence" value="ECO:0007669"/>
    <property type="project" value="InterPro"/>
</dbReference>
<reference evidence="12 13" key="1">
    <citation type="journal article" date="2014" name="Microbiology">
        <title>Unravelling the complete genome sequence of Advenella mimigardefordensis strain DPN7T and novel insights in the catabolism of the xenobiotic polythioester precursor 3,3'-dithiodipropionate.</title>
        <authorList>
            <person name="Wubbeler J.H."/>
            <person name="Hiessl S."/>
            <person name="Schuldes J."/>
            <person name="Thurmer A."/>
            <person name="Daniel R."/>
            <person name="Steinbuchel A."/>
        </authorList>
    </citation>
    <scope>NUCLEOTIDE SEQUENCE [LARGE SCALE GENOMIC DNA]</scope>
    <source>
        <strain evidence="13">DSM 17166 / LMG 22922 / DPN7</strain>
    </source>
</reference>
<keyword evidence="10" id="KW-0472">Membrane</keyword>